<reference evidence="1 2" key="1">
    <citation type="journal article" date="2014" name="Genome Announc.">
        <title>Complete Genome Sequence of Pseudomonas sp. Strain TKP, Isolated from a gamma-Hexachlorocyclohexane-Degrading Mixed Culture.</title>
        <authorList>
            <person name="Ohtsubo Y."/>
            <person name="Kishida K."/>
            <person name="Sato T."/>
            <person name="Tabata M."/>
            <person name="Kawasumi T."/>
            <person name="Ogura Y."/>
            <person name="Hayashi T."/>
            <person name="Tsuda M."/>
            <person name="Nagata Y."/>
        </authorList>
    </citation>
    <scope>NUCLEOTIDE SEQUENCE [LARGE SCALE GENOMIC DNA]</scope>
    <source>
        <strain evidence="1 2">TKP</strain>
    </source>
</reference>
<sequence>MEKAAMKLSDVIVAAMAKATQFGPIEVPDALVTVIEAQSDPLQAISEWDASNDIFEAIRSQFAFVDLLRRGAPASGEDFDRLTGLFRWIIQAGADWSISADPRRTRLVALFVVGQFTTMGASFWAIVPNDFRPNDELLSALESMIAGITMSFTTRGLSAPIWESEAVERFEKADAESDWIGIELGWRMIEGGFFPGTAIVQAAQCLDRFAPQRLIVAVSGLRQTASIMSVVLSLNANAALRLGSGSSSPHVQFATTYISVSNMANREPLGETCEKFLIQILERVSKDAPRWAAWMRVFNLFPSRFPELQTCLGCVLAGANDTALEAYVDAVSLHWSGQQTRFSVANCLRAFRDMAEVKKRKTMWNFAYQRWTSWGFGLHGSTENLIKISRCELDYALVGYAVECLDDAQRQHMLASLTTKLQTVENNWHPGIIDCLSEWYAVLSEMQPLFLAMSVAGTEADWIDKEPTMRLPFDPDKEAYVTLKYGRPQIA</sequence>
<dbReference type="Proteomes" id="UP000018725">
    <property type="component" value="Chromosome"/>
</dbReference>
<organism evidence="1 2">
    <name type="scientific">Pseudomonas gorinensis</name>
    <dbReference type="NCBI Taxonomy" id="3240790"/>
    <lineage>
        <taxon>Bacteria</taxon>
        <taxon>Pseudomonadati</taxon>
        <taxon>Pseudomonadota</taxon>
        <taxon>Gammaproteobacteria</taxon>
        <taxon>Pseudomonadales</taxon>
        <taxon>Pseudomonadaceae</taxon>
        <taxon>Pseudomonas</taxon>
    </lineage>
</organism>
<accession>A0ACA7PCN8</accession>
<proteinExistence type="predicted"/>
<name>A0ACA7PCN8_9PSED</name>
<evidence type="ECO:0000313" key="2">
    <source>
        <dbReference type="Proteomes" id="UP000018725"/>
    </source>
</evidence>
<gene>
    <name evidence="1" type="ORF">U771_26135</name>
</gene>
<keyword evidence="2" id="KW-1185">Reference proteome</keyword>
<protein>
    <submittedName>
        <fullName evidence="1">Uncharacterized protein</fullName>
    </submittedName>
</protein>
<evidence type="ECO:0000313" key="1">
    <source>
        <dbReference type="EMBL" id="AHC37707.1"/>
    </source>
</evidence>
<dbReference type="EMBL" id="CP006852">
    <property type="protein sequence ID" value="AHC37707.1"/>
    <property type="molecule type" value="Genomic_DNA"/>
</dbReference>